<dbReference type="RefSeq" id="WP_380806342.1">
    <property type="nucleotide sequence ID" value="NZ_JBHUIV010000025.1"/>
</dbReference>
<dbReference type="InterPro" id="IPR013078">
    <property type="entry name" value="His_Pase_superF_clade-1"/>
</dbReference>
<accession>A0ABW5BFW0</accession>
<dbReference type="Gene3D" id="3.40.50.1240">
    <property type="entry name" value="Phosphoglycerate mutase-like"/>
    <property type="match status" value="1"/>
</dbReference>
<dbReference type="EMBL" id="JBHUIV010000025">
    <property type="protein sequence ID" value="MFD2203626.1"/>
    <property type="molecule type" value="Genomic_DNA"/>
</dbReference>
<dbReference type="Pfam" id="PF00300">
    <property type="entry name" value="His_Phos_1"/>
    <property type="match status" value="1"/>
</dbReference>
<dbReference type="PANTHER" id="PTHR47623">
    <property type="entry name" value="OS09G0287300 PROTEIN"/>
    <property type="match status" value="1"/>
</dbReference>
<dbReference type="InterPro" id="IPR029033">
    <property type="entry name" value="His_PPase_superfam"/>
</dbReference>
<keyword evidence="2" id="KW-1185">Reference proteome</keyword>
<comment type="caution">
    <text evidence="1">The sequence shown here is derived from an EMBL/GenBank/DDBJ whole genome shotgun (WGS) entry which is preliminary data.</text>
</comment>
<sequence length="164" mass="18778">MKKLIFMRHAKSSWDDPYLNDHKRPLADRGLRDAPRMANRLKKRDINVDAIISSDAERAKTTALIIAEALHFNKDKIKFTENLYMASANSILSEIKKTKNSVDTLLVFGHNPGFNDIIDKLGGEIDNLPTAGQFGFKIDIKDWEEIGPKKAKVWFFDYPKKKDD</sequence>
<dbReference type="SUPFAM" id="SSF53254">
    <property type="entry name" value="Phosphoglycerate mutase-like"/>
    <property type="match status" value="1"/>
</dbReference>
<dbReference type="Proteomes" id="UP001597414">
    <property type="component" value="Unassembled WGS sequence"/>
</dbReference>
<protein>
    <submittedName>
        <fullName evidence="1">SixA phosphatase family protein</fullName>
    </submittedName>
</protein>
<gene>
    <name evidence="1" type="ORF">ACFSKV_18745</name>
</gene>
<organism evidence="1 2">
    <name type="scientific">Shivajiella indica</name>
    <dbReference type="NCBI Taxonomy" id="872115"/>
    <lineage>
        <taxon>Bacteria</taxon>
        <taxon>Pseudomonadati</taxon>
        <taxon>Bacteroidota</taxon>
        <taxon>Cytophagia</taxon>
        <taxon>Cytophagales</taxon>
        <taxon>Cyclobacteriaceae</taxon>
        <taxon>Shivajiella</taxon>
    </lineage>
</organism>
<dbReference type="CDD" id="cd07067">
    <property type="entry name" value="HP_PGM_like"/>
    <property type="match status" value="1"/>
</dbReference>
<reference evidence="2" key="1">
    <citation type="journal article" date="2019" name="Int. J. Syst. Evol. Microbiol.">
        <title>The Global Catalogue of Microorganisms (GCM) 10K type strain sequencing project: providing services to taxonomists for standard genome sequencing and annotation.</title>
        <authorList>
            <consortium name="The Broad Institute Genomics Platform"/>
            <consortium name="The Broad Institute Genome Sequencing Center for Infectious Disease"/>
            <person name="Wu L."/>
            <person name="Ma J."/>
        </authorList>
    </citation>
    <scope>NUCLEOTIDE SEQUENCE [LARGE SCALE GENOMIC DNA]</scope>
    <source>
        <strain evidence="2">KCTC 19812</strain>
    </source>
</reference>
<evidence type="ECO:0000313" key="1">
    <source>
        <dbReference type="EMBL" id="MFD2203626.1"/>
    </source>
</evidence>
<proteinExistence type="predicted"/>
<evidence type="ECO:0000313" key="2">
    <source>
        <dbReference type="Proteomes" id="UP001597414"/>
    </source>
</evidence>
<dbReference type="PANTHER" id="PTHR47623:SF1">
    <property type="entry name" value="OS09G0287300 PROTEIN"/>
    <property type="match status" value="1"/>
</dbReference>
<name>A0ABW5BFW0_9BACT</name>